<dbReference type="PANTHER" id="PTHR33164">
    <property type="entry name" value="TRANSCRIPTIONAL REGULATOR, MARR FAMILY"/>
    <property type="match status" value="1"/>
</dbReference>
<organism evidence="3 4">
    <name type="scientific">Brevibacterium spongiae</name>
    <dbReference type="NCBI Taxonomy" id="2909672"/>
    <lineage>
        <taxon>Bacteria</taxon>
        <taxon>Bacillati</taxon>
        <taxon>Actinomycetota</taxon>
        <taxon>Actinomycetes</taxon>
        <taxon>Micrococcales</taxon>
        <taxon>Brevibacteriaceae</taxon>
        <taxon>Brevibacterium</taxon>
    </lineage>
</organism>
<dbReference type="Gene3D" id="1.10.10.10">
    <property type="entry name" value="Winged helix-like DNA-binding domain superfamily/Winged helix DNA-binding domain"/>
    <property type="match status" value="1"/>
</dbReference>
<dbReference type="EMBL" id="CP093443">
    <property type="protein sequence ID" value="UVI35843.1"/>
    <property type="molecule type" value="Genomic_DNA"/>
</dbReference>
<dbReference type="InterPro" id="IPR036390">
    <property type="entry name" value="WH_DNA-bd_sf"/>
</dbReference>
<dbReference type="InterPro" id="IPR039422">
    <property type="entry name" value="MarR/SlyA-like"/>
</dbReference>
<feature type="domain" description="HTH marR-type" evidence="2">
    <location>
        <begin position="7"/>
        <end position="180"/>
    </location>
</feature>
<dbReference type="SUPFAM" id="SSF46785">
    <property type="entry name" value="Winged helix' DNA-binding domain"/>
    <property type="match status" value="1"/>
</dbReference>
<keyword evidence="4" id="KW-1185">Reference proteome</keyword>
<accession>A0ABY5SMT9</accession>
<dbReference type="RefSeq" id="WP_265418459.1">
    <property type="nucleotide sequence ID" value="NZ_CP093443.1"/>
</dbReference>
<name>A0ABY5SMT9_9MICO</name>
<feature type="region of interest" description="Disordered" evidence="1">
    <location>
        <begin position="35"/>
        <end position="62"/>
    </location>
</feature>
<dbReference type="SMART" id="SM00347">
    <property type="entry name" value="HTH_MARR"/>
    <property type="match status" value="1"/>
</dbReference>
<evidence type="ECO:0000256" key="1">
    <source>
        <dbReference type="SAM" id="MobiDB-lite"/>
    </source>
</evidence>
<reference evidence="3" key="1">
    <citation type="submission" date="2022-03" db="EMBL/GenBank/DDBJ databases">
        <title>Brevibacterium spongiae sp. nov., isolated from marine sponge.</title>
        <authorList>
            <person name="Li Z."/>
            <person name="Zhang M."/>
        </authorList>
    </citation>
    <scope>NUCLEOTIDE SEQUENCE</scope>
    <source>
        <strain evidence="3">WHS-Z9</strain>
    </source>
</reference>
<evidence type="ECO:0000259" key="2">
    <source>
        <dbReference type="PROSITE" id="PS50995"/>
    </source>
</evidence>
<dbReference type="Pfam" id="PF12802">
    <property type="entry name" value="MarR_2"/>
    <property type="match status" value="1"/>
</dbReference>
<proteinExistence type="predicted"/>
<dbReference type="Proteomes" id="UP001064879">
    <property type="component" value="Chromosome"/>
</dbReference>
<dbReference type="PROSITE" id="PS50995">
    <property type="entry name" value="HTH_MARR_2"/>
    <property type="match status" value="1"/>
</dbReference>
<sequence length="184" mass="19638">MSTNDDIQAIAEALIRLQWRRGPGGPRGFGPFGGFGGPGGPGEHADRHGFGGPRHSEDFPFGGRRHPGGPFAGRGRALLRLLTSLIQAGTALGVSALGDAIGVDQPRASRLVTQGVELGLLRREADPDDARRTLIALTDKGRAITDRFRGAQLESVDQALSSFTEEERAQLARLLTRLAEAWPK</sequence>
<evidence type="ECO:0000313" key="4">
    <source>
        <dbReference type="Proteomes" id="UP001064879"/>
    </source>
</evidence>
<feature type="compositionally biased region" description="Basic and acidic residues" evidence="1">
    <location>
        <begin position="43"/>
        <end position="58"/>
    </location>
</feature>
<dbReference type="InterPro" id="IPR036388">
    <property type="entry name" value="WH-like_DNA-bd_sf"/>
</dbReference>
<dbReference type="PANTHER" id="PTHR33164:SF57">
    <property type="entry name" value="MARR-FAMILY TRANSCRIPTIONAL REGULATOR"/>
    <property type="match status" value="1"/>
</dbReference>
<dbReference type="PRINTS" id="PR00598">
    <property type="entry name" value="HTHMARR"/>
</dbReference>
<gene>
    <name evidence="3" type="ORF">L1F31_17265</name>
</gene>
<evidence type="ECO:0000313" key="3">
    <source>
        <dbReference type="EMBL" id="UVI35843.1"/>
    </source>
</evidence>
<protein>
    <submittedName>
        <fullName evidence="3">MarR family transcriptional regulator</fullName>
    </submittedName>
</protein>
<dbReference type="InterPro" id="IPR000835">
    <property type="entry name" value="HTH_MarR-typ"/>
</dbReference>